<keyword evidence="1 3" id="KW-0479">Metal-binding</keyword>
<feature type="active site" evidence="4">
    <location>
        <position position="200"/>
    </location>
</feature>
<dbReference type="InterPro" id="IPR011051">
    <property type="entry name" value="RmlC_Cupin_sf"/>
</dbReference>
<sequence length="303" mass="33678">MRDTPLYPMKLAPIFKEKIWGGRQFETLLNKKLPPDKLIGESWELSLYREDITWPLNGPLAGVKLSEIYQSRPAELTGRTPAPGEKFPLLSKFVDSSRLLSLQVHPPDSFALEHDHEYGKTECWYVVHAAPGAEIIRGLAPGTTRGQFSEGLKTGEVDNLIRRYPVKTGDFIFMPTGVVHAICEGTVILEIEQNSDMTYRLWDWGRLAPDGKPRPLHLEKGLAVIDFADRSPDKIEGISYFEAGNRVTHLASCRYFSVELLELSSTCRVDTGGKSFVLLTVVEGCLKVSGDSGEEVSAVKGDT</sequence>
<organism evidence="6 7">
    <name type="scientific">Candidatus Glassbacteria bacterium RIFCSPLOWO2_12_FULL_58_11</name>
    <dbReference type="NCBI Taxonomy" id="1817867"/>
    <lineage>
        <taxon>Bacteria</taxon>
        <taxon>Candidatus Glassiibacteriota</taxon>
    </lineage>
</organism>
<feature type="binding site" evidence="3">
    <location>
        <position position="105"/>
    </location>
    <ligand>
        <name>Zn(2+)</name>
        <dbReference type="ChEBI" id="CHEBI:29105"/>
    </ligand>
</feature>
<feature type="non-terminal residue" evidence="6">
    <location>
        <position position="303"/>
    </location>
</feature>
<protein>
    <recommendedName>
        <fullName evidence="5">Phosphomannose isomerase type I catalytic domain-containing protein</fullName>
    </recommendedName>
</protein>
<dbReference type="Pfam" id="PF20511">
    <property type="entry name" value="PMI_typeI_cat"/>
    <property type="match status" value="1"/>
</dbReference>
<dbReference type="InterPro" id="IPR051804">
    <property type="entry name" value="Carb_Metab_Reg_Kinase/Isom"/>
</dbReference>
<proteinExistence type="predicted"/>
<dbReference type="GO" id="GO:0008270">
    <property type="term" value="F:zinc ion binding"/>
    <property type="evidence" value="ECO:0007669"/>
    <property type="project" value="InterPro"/>
</dbReference>
<feature type="binding site" evidence="3">
    <location>
        <position position="180"/>
    </location>
    <ligand>
        <name>Zn(2+)</name>
        <dbReference type="ChEBI" id="CHEBI:29105"/>
    </ligand>
</feature>
<dbReference type="InterPro" id="IPR046457">
    <property type="entry name" value="PMI_typeI_cat"/>
</dbReference>
<dbReference type="EMBL" id="MFIX01000091">
    <property type="protein sequence ID" value="OGG05103.1"/>
    <property type="molecule type" value="Genomic_DNA"/>
</dbReference>
<dbReference type="PANTHER" id="PTHR42742:SF3">
    <property type="entry name" value="FRUCTOKINASE"/>
    <property type="match status" value="1"/>
</dbReference>
<accession>A0A1F5YYD2</accession>
<evidence type="ECO:0000313" key="6">
    <source>
        <dbReference type="EMBL" id="OGG05103.1"/>
    </source>
</evidence>
<evidence type="ECO:0000256" key="2">
    <source>
        <dbReference type="ARBA" id="ARBA00022833"/>
    </source>
</evidence>
<dbReference type="InterPro" id="IPR014710">
    <property type="entry name" value="RmlC-like_jellyroll"/>
</dbReference>
<keyword evidence="2 3" id="KW-0862">Zinc</keyword>
<evidence type="ECO:0000256" key="4">
    <source>
        <dbReference type="PIRSR" id="PIRSR036894-2"/>
    </source>
</evidence>
<evidence type="ECO:0000259" key="5">
    <source>
        <dbReference type="Pfam" id="PF20511"/>
    </source>
</evidence>
<comment type="caution">
    <text evidence="6">The sequence shown here is derived from an EMBL/GenBank/DDBJ whole genome shotgun (WGS) entry which is preliminary data.</text>
</comment>
<dbReference type="GO" id="GO:0005975">
    <property type="term" value="P:carbohydrate metabolic process"/>
    <property type="evidence" value="ECO:0007669"/>
    <property type="project" value="InterPro"/>
</dbReference>
<evidence type="ECO:0000256" key="3">
    <source>
        <dbReference type="PIRSR" id="PIRSR036894-1"/>
    </source>
</evidence>
<dbReference type="GO" id="GO:0004476">
    <property type="term" value="F:mannose-6-phosphate isomerase activity"/>
    <property type="evidence" value="ECO:0007669"/>
    <property type="project" value="InterPro"/>
</dbReference>
<feature type="binding site" evidence="3">
    <location>
        <position position="122"/>
    </location>
    <ligand>
        <name>Zn(2+)</name>
        <dbReference type="ChEBI" id="CHEBI:29105"/>
    </ligand>
</feature>
<dbReference type="Proteomes" id="UP000179129">
    <property type="component" value="Unassembled WGS sequence"/>
</dbReference>
<evidence type="ECO:0000313" key="7">
    <source>
        <dbReference type="Proteomes" id="UP000179129"/>
    </source>
</evidence>
<evidence type="ECO:0000256" key="1">
    <source>
        <dbReference type="ARBA" id="ARBA00022723"/>
    </source>
</evidence>
<comment type="cofactor">
    <cofactor evidence="3">
        <name>Zn(2+)</name>
        <dbReference type="ChEBI" id="CHEBI:29105"/>
    </cofactor>
    <text evidence="3">Binds 1 zinc ion per subunit.</text>
</comment>
<dbReference type="AlphaFoldDB" id="A0A1F5YYD2"/>
<feature type="domain" description="Phosphomannose isomerase type I catalytic" evidence="5">
    <location>
        <begin position="10"/>
        <end position="108"/>
    </location>
</feature>
<dbReference type="CDD" id="cd07010">
    <property type="entry name" value="cupin_PMI_type_I_N_bac"/>
    <property type="match status" value="1"/>
</dbReference>
<name>A0A1F5YYD2_9BACT</name>
<dbReference type="STRING" id="1817867.A3F83_10245"/>
<dbReference type="InterPro" id="IPR014628">
    <property type="entry name" value="Man6P_isomerase_Firm_short"/>
</dbReference>
<dbReference type="Gene3D" id="2.60.120.10">
    <property type="entry name" value="Jelly Rolls"/>
    <property type="match status" value="2"/>
</dbReference>
<dbReference type="PIRSF" id="PIRSF036894">
    <property type="entry name" value="PMI_Firm_short"/>
    <property type="match status" value="1"/>
</dbReference>
<gene>
    <name evidence="6" type="ORF">A3F83_10245</name>
</gene>
<dbReference type="PANTHER" id="PTHR42742">
    <property type="entry name" value="TRANSCRIPTIONAL REPRESSOR MPRA"/>
    <property type="match status" value="1"/>
</dbReference>
<reference evidence="6 7" key="1">
    <citation type="journal article" date="2016" name="Nat. Commun.">
        <title>Thousands of microbial genomes shed light on interconnected biogeochemical processes in an aquifer system.</title>
        <authorList>
            <person name="Anantharaman K."/>
            <person name="Brown C.T."/>
            <person name="Hug L.A."/>
            <person name="Sharon I."/>
            <person name="Castelle C.J."/>
            <person name="Probst A.J."/>
            <person name="Thomas B.C."/>
            <person name="Singh A."/>
            <person name="Wilkins M.J."/>
            <person name="Karaoz U."/>
            <person name="Brodie E.L."/>
            <person name="Williams K.H."/>
            <person name="Hubbard S.S."/>
            <person name="Banfield J.F."/>
        </authorList>
    </citation>
    <scope>NUCLEOTIDE SEQUENCE [LARGE SCALE GENOMIC DNA]</scope>
</reference>
<dbReference type="SUPFAM" id="SSF51182">
    <property type="entry name" value="RmlC-like cupins"/>
    <property type="match status" value="1"/>
</dbReference>